<dbReference type="PANTHER" id="PTHR30069">
    <property type="entry name" value="TONB-DEPENDENT OUTER MEMBRANE RECEPTOR"/>
    <property type="match status" value="1"/>
</dbReference>
<evidence type="ECO:0000256" key="14">
    <source>
        <dbReference type="SAM" id="SignalP"/>
    </source>
</evidence>
<dbReference type="InterPro" id="IPR037066">
    <property type="entry name" value="Plug_dom_sf"/>
</dbReference>
<dbReference type="GO" id="GO:0015344">
    <property type="term" value="F:siderophore uptake transmembrane transporter activity"/>
    <property type="evidence" value="ECO:0007669"/>
    <property type="project" value="TreeGrafter"/>
</dbReference>
<evidence type="ECO:0000256" key="13">
    <source>
        <dbReference type="SAM" id="MobiDB-lite"/>
    </source>
</evidence>
<dbReference type="InterPro" id="IPR039426">
    <property type="entry name" value="TonB-dep_rcpt-like"/>
</dbReference>
<evidence type="ECO:0000256" key="9">
    <source>
        <dbReference type="ARBA" id="ARBA00023136"/>
    </source>
</evidence>
<evidence type="ECO:0000256" key="8">
    <source>
        <dbReference type="ARBA" id="ARBA00023077"/>
    </source>
</evidence>
<dbReference type="SUPFAM" id="SSF56935">
    <property type="entry name" value="Porins"/>
    <property type="match status" value="1"/>
</dbReference>
<evidence type="ECO:0000256" key="7">
    <source>
        <dbReference type="ARBA" id="ARBA00023065"/>
    </source>
</evidence>
<evidence type="ECO:0000256" key="10">
    <source>
        <dbReference type="ARBA" id="ARBA00023170"/>
    </source>
</evidence>
<dbReference type="Pfam" id="PF00593">
    <property type="entry name" value="TonB_dep_Rec_b-barrel"/>
    <property type="match status" value="1"/>
</dbReference>
<organism evidence="17 18">
    <name type="scientific">Inhella proteolytica</name>
    <dbReference type="NCBI Taxonomy" id="2795029"/>
    <lineage>
        <taxon>Bacteria</taxon>
        <taxon>Pseudomonadati</taxon>
        <taxon>Pseudomonadota</taxon>
        <taxon>Betaproteobacteria</taxon>
        <taxon>Burkholderiales</taxon>
        <taxon>Sphaerotilaceae</taxon>
        <taxon>Inhella</taxon>
    </lineage>
</organism>
<dbReference type="InterPro" id="IPR036942">
    <property type="entry name" value="Beta-barrel_TonB_sf"/>
</dbReference>
<dbReference type="GO" id="GO:0009279">
    <property type="term" value="C:cell outer membrane"/>
    <property type="evidence" value="ECO:0007669"/>
    <property type="project" value="UniProtKB-SubCell"/>
</dbReference>
<comment type="similarity">
    <text evidence="2 12">Belongs to the TonB-dependent receptor family.</text>
</comment>
<dbReference type="InterPro" id="IPR012910">
    <property type="entry name" value="Plug_dom"/>
</dbReference>
<dbReference type="EMBL" id="JAEDAK010000014">
    <property type="protein sequence ID" value="MBH9578686.1"/>
    <property type="molecule type" value="Genomic_DNA"/>
</dbReference>
<feature type="region of interest" description="Disordered" evidence="13">
    <location>
        <begin position="405"/>
        <end position="427"/>
    </location>
</feature>
<evidence type="ECO:0000256" key="3">
    <source>
        <dbReference type="ARBA" id="ARBA00022448"/>
    </source>
</evidence>
<dbReference type="Pfam" id="PF07715">
    <property type="entry name" value="Plug"/>
    <property type="match status" value="1"/>
</dbReference>
<comment type="caution">
    <text evidence="17">The sequence shown here is derived from an EMBL/GenBank/DDBJ whole genome shotgun (WGS) entry which is preliminary data.</text>
</comment>
<evidence type="ECO:0000256" key="1">
    <source>
        <dbReference type="ARBA" id="ARBA00004571"/>
    </source>
</evidence>
<feature type="domain" description="TonB-dependent receptor-like beta-barrel" evidence="15">
    <location>
        <begin position="329"/>
        <end position="771"/>
    </location>
</feature>
<dbReference type="Gene3D" id="2.170.130.10">
    <property type="entry name" value="TonB-dependent receptor, plug domain"/>
    <property type="match status" value="1"/>
</dbReference>
<evidence type="ECO:0000313" key="17">
    <source>
        <dbReference type="EMBL" id="MBH9578686.1"/>
    </source>
</evidence>
<keyword evidence="5" id="KW-0812">Transmembrane</keyword>
<keyword evidence="11" id="KW-0998">Cell outer membrane</keyword>
<proteinExistence type="inferred from homology"/>
<evidence type="ECO:0000256" key="11">
    <source>
        <dbReference type="ARBA" id="ARBA00023237"/>
    </source>
</evidence>
<keyword evidence="4" id="KW-1134">Transmembrane beta strand</keyword>
<comment type="subcellular location">
    <subcellularLocation>
        <location evidence="1">Cell outer membrane</location>
        <topology evidence="1">Multi-pass membrane protein</topology>
    </subcellularLocation>
</comment>
<dbReference type="Gene3D" id="2.40.170.20">
    <property type="entry name" value="TonB-dependent receptor, beta-barrel domain"/>
    <property type="match status" value="1"/>
</dbReference>
<evidence type="ECO:0000259" key="15">
    <source>
        <dbReference type="Pfam" id="PF00593"/>
    </source>
</evidence>
<dbReference type="InterPro" id="IPR000531">
    <property type="entry name" value="Beta-barrel_TonB"/>
</dbReference>
<gene>
    <name evidence="17" type="ORF">I7X39_17475</name>
</gene>
<protein>
    <submittedName>
        <fullName evidence="17">TonB-dependent receptor</fullName>
    </submittedName>
</protein>
<dbReference type="GO" id="GO:0044718">
    <property type="term" value="P:siderophore transmembrane transport"/>
    <property type="evidence" value="ECO:0007669"/>
    <property type="project" value="TreeGrafter"/>
</dbReference>
<keyword evidence="6 14" id="KW-0732">Signal</keyword>
<evidence type="ECO:0000256" key="4">
    <source>
        <dbReference type="ARBA" id="ARBA00022452"/>
    </source>
</evidence>
<evidence type="ECO:0000256" key="6">
    <source>
        <dbReference type="ARBA" id="ARBA00022729"/>
    </source>
</evidence>
<dbReference type="Proteomes" id="UP000613266">
    <property type="component" value="Unassembled WGS sequence"/>
</dbReference>
<evidence type="ECO:0000259" key="16">
    <source>
        <dbReference type="Pfam" id="PF07715"/>
    </source>
</evidence>
<name>A0A931NHW8_9BURK</name>
<keyword evidence="7" id="KW-0406">Ion transport</keyword>
<feature type="chain" id="PRO_5038035117" evidence="14">
    <location>
        <begin position="44"/>
        <end position="796"/>
    </location>
</feature>
<sequence>MNQKWNDPRRDGLGRAPRKGGFVCAALPAVLMALGLCPSGVSAAGQDGAEPPPAQLDTVRLQVAAASSLLAPVLATRESLSAEELARQVNAVDAEDALRYFPSLSVRKRYMGDYNHAVLSSRASGTANSARSAVYADGVLLSNFLGNGVSGLGYPPRWGMVSVDEIERVEVMYGPFSAAHSGNSVGAVVDFQTRMPKAFEGQAGVFLALQPFEFGPQREHFQTWQVHAAVGDRAAGWSWRLHVARTDSESQPLSFATRLLSSGTPDPTAPPLDGAVPATNPFGQPWWLVAAGTQVNSQQEQLKLRLAYDGHTDWHASYVLGLWRNQSQGQSFSYLRNEQGQAVVSGPVGVGGRRYAPLTGADLPASQEELLHALHGWTLKRRHLGAWELEASAILYRYVDDDKRQNAANNPQPGPAQGGPGTLAQADGSGWNTLGLKALWRPAGGSHAVELGLQQERYHLQFLTHRIEGNFLHDAPDSLSAGVQGRTRLQAAYVQDTWQLHPDWKGVAGLRLERWQARDGRTDFSAASHLTHPARQQTELSPKLSLAWQSGPETVLKVALGRALRFPTVGELYGATSSSNSRYINDPHLRPERVWASELGVNTAWGPVEGRLTGFLERTRDGMYTQSIQDAQAQRTVSRVQNVDRIATRGVEAVLRSADWPLPGLDASVSATFTDSVIRANAGFVSQPGDTLGKRQPNIPRWRATAQLAYRFGPDWGASMGVRHTGHQYRSLDNQDVNGSSYQGVSPLTAMDLRLWWQPLPAWHLAVGVDNATNRQSWNFHPYPQRTYTGELKVSL</sequence>
<evidence type="ECO:0000256" key="2">
    <source>
        <dbReference type="ARBA" id="ARBA00009810"/>
    </source>
</evidence>
<keyword evidence="8 12" id="KW-0798">TonB box</keyword>
<dbReference type="PANTHER" id="PTHR30069:SF53">
    <property type="entry name" value="COLICIN I RECEPTOR-RELATED"/>
    <property type="match status" value="1"/>
</dbReference>
<dbReference type="RefSeq" id="WP_198112458.1">
    <property type="nucleotide sequence ID" value="NZ_JAEDAK010000014.1"/>
</dbReference>
<evidence type="ECO:0000313" key="18">
    <source>
        <dbReference type="Proteomes" id="UP000613266"/>
    </source>
</evidence>
<evidence type="ECO:0000256" key="12">
    <source>
        <dbReference type="RuleBase" id="RU003357"/>
    </source>
</evidence>
<keyword evidence="18" id="KW-1185">Reference proteome</keyword>
<keyword evidence="3" id="KW-0813">Transport</keyword>
<reference evidence="17" key="1">
    <citation type="submission" date="2020-12" db="EMBL/GenBank/DDBJ databases">
        <title>The genome sequence of Inhella sp. 1Y17.</title>
        <authorList>
            <person name="Liu Y."/>
        </authorList>
    </citation>
    <scope>NUCLEOTIDE SEQUENCE</scope>
    <source>
        <strain evidence="17">1Y17</strain>
    </source>
</reference>
<keyword evidence="9 12" id="KW-0472">Membrane</keyword>
<feature type="domain" description="TonB-dependent receptor plug" evidence="16">
    <location>
        <begin position="75"/>
        <end position="188"/>
    </location>
</feature>
<dbReference type="AlphaFoldDB" id="A0A931NHW8"/>
<accession>A0A931NHW8</accession>
<feature type="signal peptide" evidence="14">
    <location>
        <begin position="1"/>
        <end position="43"/>
    </location>
</feature>
<keyword evidence="10 17" id="KW-0675">Receptor</keyword>
<evidence type="ECO:0000256" key="5">
    <source>
        <dbReference type="ARBA" id="ARBA00022692"/>
    </source>
</evidence>